<accession>A0A1I3D242</accession>
<dbReference type="RefSeq" id="WP_177207155.1">
    <property type="nucleotide sequence ID" value="NZ_FOQK01000005.1"/>
</dbReference>
<reference evidence="1 2" key="1">
    <citation type="submission" date="2016-10" db="EMBL/GenBank/DDBJ databases">
        <authorList>
            <person name="de Groot N.N."/>
        </authorList>
    </citation>
    <scope>NUCLEOTIDE SEQUENCE [LARGE SCALE GENOMIC DNA]</scope>
    <source>
        <strain evidence="1 2">Z108</strain>
    </source>
</reference>
<gene>
    <name evidence="1" type="ORF">SAMN04487861_10542</name>
</gene>
<proteinExistence type="predicted"/>
<dbReference type="Proteomes" id="UP000183639">
    <property type="component" value="Unassembled WGS sequence"/>
</dbReference>
<evidence type="ECO:0000313" key="2">
    <source>
        <dbReference type="Proteomes" id="UP000183639"/>
    </source>
</evidence>
<sequence>MYTLTLKLPSDQFYIGKISDKNEWEVYYGERGRKNDRKVFDDESKACEYFIEWIVKYK</sequence>
<protein>
    <submittedName>
        <fullName evidence="1">Uncharacterized protein</fullName>
    </submittedName>
</protein>
<evidence type="ECO:0000313" key="1">
    <source>
        <dbReference type="EMBL" id="SFH80599.1"/>
    </source>
</evidence>
<dbReference type="EMBL" id="FOQK01000005">
    <property type="protein sequence ID" value="SFH80599.1"/>
    <property type="molecule type" value="Genomic_DNA"/>
</dbReference>
<name>A0A1I3D242_SELRU</name>
<dbReference type="AlphaFoldDB" id="A0A1I3D242"/>
<organism evidence="1 2">
    <name type="scientific">Selenomonas ruminantium</name>
    <dbReference type="NCBI Taxonomy" id="971"/>
    <lineage>
        <taxon>Bacteria</taxon>
        <taxon>Bacillati</taxon>
        <taxon>Bacillota</taxon>
        <taxon>Negativicutes</taxon>
        <taxon>Selenomonadales</taxon>
        <taxon>Selenomonadaceae</taxon>
        <taxon>Selenomonas</taxon>
    </lineage>
</organism>